<sequence>METPPTPSSVLVRQATSSADLASVVECFKAYTAWLDEDLTHQNYNAELNGLPGKYASPAGALLLAVDSATDAVLGCIALRPLNLEPVYLESRSKGLRYCELKRLFVYPEARGRRVAKTLLVEAQRRARDGGYDEMLLDTLSKMTAAINLYKSEGFIEVEPYNSSPLQGTLYFARRLQA</sequence>
<comment type="caution">
    <text evidence="2">The sequence shown here is derived from an EMBL/GenBank/DDBJ whole genome shotgun (WGS) entry which is preliminary data.</text>
</comment>
<dbReference type="eggNOG" id="KOG3139">
    <property type="taxonomic scope" value="Eukaryota"/>
</dbReference>
<evidence type="ECO:0000259" key="1">
    <source>
        <dbReference type="PROSITE" id="PS51186"/>
    </source>
</evidence>
<accession>G9P3A1</accession>
<dbReference type="GeneID" id="25783877"/>
<dbReference type="InterPro" id="IPR016181">
    <property type="entry name" value="Acyl_CoA_acyltransferase"/>
</dbReference>
<dbReference type="PANTHER" id="PTHR43305">
    <property type="entry name" value="FAMILY N-ACETYLTRANSFERASE, PUTATIVE (AFU_ORTHOLOGUE AFUA_2G01380)-RELATED"/>
    <property type="match status" value="1"/>
</dbReference>
<dbReference type="KEGG" id="tatv:25783877"/>
<keyword evidence="3" id="KW-1185">Reference proteome</keyword>
<dbReference type="OMA" id="GCCALRP"/>
<feature type="domain" description="N-acetyltransferase" evidence="1">
    <location>
        <begin position="10"/>
        <end position="177"/>
    </location>
</feature>
<dbReference type="CDD" id="cd04301">
    <property type="entry name" value="NAT_SF"/>
    <property type="match status" value="1"/>
</dbReference>
<proteinExistence type="predicted"/>
<gene>
    <name evidence="2" type="ORF">TRIATDRAFT_33623</name>
</gene>
<dbReference type="Gene3D" id="3.40.630.30">
    <property type="match status" value="1"/>
</dbReference>
<dbReference type="OrthoDB" id="41532at2759"/>
<dbReference type="SUPFAM" id="SSF55729">
    <property type="entry name" value="Acyl-CoA N-acyltransferases (Nat)"/>
    <property type="match status" value="1"/>
</dbReference>
<dbReference type="PROSITE" id="PS51186">
    <property type="entry name" value="GNAT"/>
    <property type="match status" value="1"/>
</dbReference>
<dbReference type="STRING" id="452589.G9P3A1"/>
<dbReference type="InterPro" id="IPR000182">
    <property type="entry name" value="GNAT_dom"/>
</dbReference>
<organism evidence="2 3">
    <name type="scientific">Hypocrea atroviridis (strain ATCC 20476 / IMI 206040)</name>
    <name type="common">Trichoderma atroviride</name>
    <dbReference type="NCBI Taxonomy" id="452589"/>
    <lineage>
        <taxon>Eukaryota</taxon>
        <taxon>Fungi</taxon>
        <taxon>Dikarya</taxon>
        <taxon>Ascomycota</taxon>
        <taxon>Pezizomycotina</taxon>
        <taxon>Sordariomycetes</taxon>
        <taxon>Hypocreomycetidae</taxon>
        <taxon>Hypocreales</taxon>
        <taxon>Hypocreaceae</taxon>
        <taxon>Trichoderma</taxon>
    </lineage>
</organism>
<dbReference type="AlphaFoldDB" id="G9P3A1"/>
<name>G9P3A1_HYPAI</name>
<dbReference type="InterPro" id="IPR052777">
    <property type="entry name" value="Acetyltransferase_Enz"/>
</dbReference>
<dbReference type="GO" id="GO:0016747">
    <property type="term" value="F:acyltransferase activity, transferring groups other than amino-acyl groups"/>
    <property type="evidence" value="ECO:0007669"/>
    <property type="project" value="InterPro"/>
</dbReference>
<evidence type="ECO:0000313" key="2">
    <source>
        <dbReference type="EMBL" id="EHK42862.1"/>
    </source>
</evidence>
<dbReference type="HOGENOM" id="CLU_013985_11_0_1"/>
<protein>
    <recommendedName>
        <fullName evidence="1">N-acetyltransferase domain-containing protein</fullName>
    </recommendedName>
</protein>
<dbReference type="Proteomes" id="UP000005426">
    <property type="component" value="Unassembled WGS sequence"/>
</dbReference>
<dbReference type="Pfam" id="PF00583">
    <property type="entry name" value="Acetyltransf_1"/>
    <property type="match status" value="1"/>
</dbReference>
<reference evidence="2 3" key="1">
    <citation type="journal article" date="2011" name="Genome Biol.">
        <title>Comparative genome sequence analysis underscores mycoparasitism as the ancestral life style of Trichoderma.</title>
        <authorList>
            <person name="Kubicek C.P."/>
            <person name="Herrera-Estrella A."/>
            <person name="Seidl-Seiboth V."/>
            <person name="Martinez D.A."/>
            <person name="Druzhinina I.S."/>
            <person name="Thon M."/>
            <person name="Zeilinger S."/>
            <person name="Casas-Flores S."/>
            <person name="Horwitz B.A."/>
            <person name="Mukherjee P.K."/>
            <person name="Mukherjee M."/>
            <person name="Kredics L."/>
            <person name="Alcaraz L.D."/>
            <person name="Aerts A."/>
            <person name="Antal Z."/>
            <person name="Atanasova L."/>
            <person name="Cervantes-Badillo M.G."/>
            <person name="Challacombe J."/>
            <person name="Chertkov O."/>
            <person name="McCluskey K."/>
            <person name="Coulpier F."/>
            <person name="Deshpande N."/>
            <person name="von Doehren H."/>
            <person name="Ebbole D.J."/>
            <person name="Esquivel-Naranjo E.U."/>
            <person name="Fekete E."/>
            <person name="Flipphi M."/>
            <person name="Glaser F."/>
            <person name="Gomez-Rodriguez E.Y."/>
            <person name="Gruber S."/>
            <person name="Han C."/>
            <person name="Henrissat B."/>
            <person name="Hermosa R."/>
            <person name="Hernandez-Onate M."/>
            <person name="Karaffa L."/>
            <person name="Kosti I."/>
            <person name="Le Crom S."/>
            <person name="Lindquist E."/>
            <person name="Lucas S."/>
            <person name="Luebeck M."/>
            <person name="Luebeck P.S."/>
            <person name="Margeot A."/>
            <person name="Metz B."/>
            <person name="Misra M."/>
            <person name="Nevalainen H."/>
            <person name="Omann M."/>
            <person name="Packer N."/>
            <person name="Perrone G."/>
            <person name="Uresti-Rivera E.E."/>
            <person name="Salamov A."/>
            <person name="Schmoll M."/>
            <person name="Seiboth B."/>
            <person name="Shapiro H."/>
            <person name="Sukno S."/>
            <person name="Tamayo-Ramos J.A."/>
            <person name="Tisch D."/>
            <person name="Wiest A."/>
            <person name="Wilkinson H.H."/>
            <person name="Zhang M."/>
            <person name="Coutinho P.M."/>
            <person name="Kenerley C.M."/>
            <person name="Monte E."/>
            <person name="Baker S.E."/>
            <person name="Grigoriev I.V."/>
        </authorList>
    </citation>
    <scope>NUCLEOTIDE SEQUENCE [LARGE SCALE GENOMIC DNA]</scope>
    <source>
        <strain evidence="3">ATCC 20476 / IMI 206040</strain>
    </source>
</reference>
<dbReference type="PANTHER" id="PTHR43305:SF1">
    <property type="entry name" value="FAMILY N-ACETYLTRANSFERASE, PUTATIVE (AFU_ORTHOLOGUE AFUA_2G01380)-RELATED"/>
    <property type="match status" value="1"/>
</dbReference>
<dbReference type="EMBL" id="ABDG02000026">
    <property type="protein sequence ID" value="EHK42862.1"/>
    <property type="molecule type" value="Genomic_DNA"/>
</dbReference>
<evidence type="ECO:0000313" key="3">
    <source>
        <dbReference type="Proteomes" id="UP000005426"/>
    </source>
</evidence>